<evidence type="ECO:0000313" key="4">
    <source>
        <dbReference type="Proteomes" id="UP000319828"/>
    </source>
</evidence>
<reference evidence="2" key="1">
    <citation type="journal article" date="2014" name="Int. J. Syst. Evol. Microbiol.">
        <title>Complete genome of a new Firmicutes species belonging to the dominant human colonic microbiota ('Ruminococcus bicirculans') reveals two chromosomes and a selective capacity to utilize plant glucans.</title>
        <authorList>
            <consortium name="NISC Comparative Sequencing Program"/>
            <person name="Wegmann U."/>
            <person name="Louis P."/>
            <person name="Goesmann A."/>
            <person name="Henrissat B."/>
            <person name="Duncan S.H."/>
            <person name="Flint H.J."/>
        </authorList>
    </citation>
    <scope>NUCLEOTIDE SEQUENCE</scope>
    <source>
        <strain evidence="2">NBRC 111146</strain>
    </source>
</reference>
<evidence type="ECO:0000256" key="1">
    <source>
        <dbReference type="SAM" id="SignalP"/>
    </source>
</evidence>
<reference evidence="2" key="4">
    <citation type="submission" date="2023-01" db="EMBL/GenBank/DDBJ databases">
        <title>Draft genome sequence of Vibrio algivorus strain NBRC 111146.</title>
        <authorList>
            <person name="Sun Q."/>
            <person name="Mori K."/>
        </authorList>
    </citation>
    <scope>NUCLEOTIDE SEQUENCE</scope>
    <source>
        <strain evidence="2">NBRC 111146</strain>
    </source>
</reference>
<keyword evidence="1" id="KW-0732">Signal</keyword>
<protein>
    <submittedName>
        <fullName evidence="3">MSHA biogenesis protein MshK</fullName>
    </submittedName>
</protein>
<name>A0A557PDA6_9VIBR</name>
<evidence type="ECO:0000313" key="3">
    <source>
        <dbReference type="EMBL" id="TVO38617.1"/>
    </source>
</evidence>
<sequence length="108" mass="11926">MVRTFILSLLLSVPSSVMAQNSDPTAPLDWMTGKIPAAKPGPVYYRVPSLQSIVCNDGGQCRAILNDRIVSKGESVSGYRVADISREYVTLTRGSKTWNLELFSQIKY</sequence>
<evidence type="ECO:0000313" key="5">
    <source>
        <dbReference type="Proteomes" id="UP001157156"/>
    </source>
</evidence>
<feature type="chain" id="PRO_5021831787" evidence="1">
    <location>
        <begin position="20"/>
        <end position="108"/>
    </location>
</feature>
<gene>
    <name evidence="3" type="ORF">FOF44_04605</name>
    <name evidence="2" type="ORF">GCM10007931_20470</name>
</gene>
<dbReference type="Proteomes" id="UP001157156">
    <property type="component" value="Unassembled WGS sequence"/>
</dbReference>
<accession>A0A557PDA6</accession>
<reference evidence="5" key="2">
    <citation type="journal article" date="2019" name="Int. J. Syst. Evol. Microbiol.">
        <title>The Global Catalogue of Microorganisms (GCM) 10K type strain sequencing project: providing services to taxonomists for standard genome sequencing and annotation.</title>
        <authorList>
            <consortium name="The Broad Institute Genomics Platform"/>
            <consortium name="The Broad Institute Genome Sequencing Center for Infectious Disease"/>
            <person name="Wu L."/>
            <person name="Ma J."/>
        </authorList>
    </citation>
    <scope>NUCLEOTIDE SEQUENCE [LARGE SCALE GENOMIC DNA]</scope>
    <source>
        <strain evidence="5">NBRC 111146</strain>
    </source>
</reference>
<comment type="caution">
    <text evidence="3">The sequence shown here is derived from an EMBL/GenBank/DDBJ whole genome shotgun (WGS) entry which is preliminary data.</text>
</comment>
<dbReference type="Proteomes" id="UP000319828">
    <property type="component" value="Unassembled WGS sequence"/>
</dbReference>
<proteinExistence type="predicted"/>
<keyword evidence="5" id="KW-1185">Reference proteome</keyword>
<dbReference type="AlphaFoldDB" id="A0A557PDA6"/>
<dbReference type="OrthoDB" id="5917619at2"/>
<feature type="signal peptide" evidence="1">
    <location>
        <begin position="1"/>
        <end position="19"/>
    </location>
</feature>
<evidence type="ECO:0000313" key="2">
    <source>
        <dbReference type="EMBL" id="GLT15072.1"/>
    </source>
</evidence>
<organism evidence="3 4">
    <name type="scientific">Vibrio algivorus</name>
    <dbReference type="NCBI Taxonomy" id="1667024"/>
    <lineage>
        <taxon>Bacteria</taxon>
        <taxon>Pseudomonadati</taxon>
        <taxon>Pseudomonadota</taxon>
        <taxon>Gammaproteobacteria</taxon>
        <taxon>Vibrionales</taxon>
        <taxon>Vibrionaceae</taxon>
        <taxon>Vibrio</taxon>
    </lineage>
</organism>
<dbReference type="EMBL" id="VMKJ01000005">
    <property type="protein sequence ID" value="TVO38617.1"/>
    <property type="molecule type" value="Genomic_DNA"/>
</dbReference>
<dbReference type="EMBL" id="BSPV01000006">
    <property type="protein sequence ID" value="GLT15072.1"/>
    <property type="molecule type" value="Genomic_DNA"/>
</dbReference>
<reference evidence="3 4" key="3">
    <citation type="submission" date="2019-07" db="EMBL/GenBank/DDBJ databases">
        <title>The draft genome sequence of Vibrio algivorus M1486.</title>
        <authorList>
            <person name="Meng X."/>
        </authorList>
    </citation>
    <scope>NUCLEOTIDE SEQUENCE [LARGE SCALE GENOMIC DNA]</scope>
    <source>
        <strain evidence="3 4">M1486</strain>
    </source>
</reference>